<reference evidence="1 2" key="1">
    <citation type="submission" date="2023-12" db="EMBL/GenBank/DDBJ databases">
        <title>novel species in genus Nocarida.</title>
        <authorList>
            <person name="Li Z."/>
        </authorList>
    </citation>
    <scope>NUCLEOTIDE SEQUENCE [LARGE SCALE GENOMIC DNA]</scope>
    <source>
        <strain evidence="1 2">CDC186</strain>
    </source>
</reference>
<protein>
    <submittedName>
        <fullName evidence="1">Uncharacterized protein</fullName>
    </submittedName>
</protein>
<dbReference type="RefSeq" id="WP_323124317.1">
    <property type="nucleotide sequence ID" value="NZ_JAYESH010000007.1"/>
</dbReference>
<sequence length="84" mass="9297">MVGYGRDADGGHAAAQLRPVFGELNAVLIRRTVTVTKAWQRFAGDGSWPRRDAELDEDADAALDQLIWWACALRAARAETPFVR</sequence>
<accession>A0ABU6AZ89</accession>
<proteinExistence type="predicted"/>
<dbReference type="InterPro" id="IPR029039">
    <property type="entry name" value="Flavoprotein-like_sf"/>
</dbReference>
<name>A0ABU6AZ89_9NOCA</name>
<dbReference type="EMBL" id="JAYKYQ010000009">
    <property type="protein sequence ID" value="MEB3512603.1"/>
    <property type="molecule type" value="Genomic_DNA"/>
</dbReference>
<dbReference type="Proteomes" id="UP001348098">
    <property type="component" value="Unassembled WGS sequence"/>
</dbReference>
<evidence type="ECO:0000313" key="2">
    <source>
        <dbReference type="Proteomes" id="UP001348098"/>
    </source>
</evidence>
<dbReference type="Gene3D" id="3.40.50.360">
    <property type="match status" value="1"/>
</dbReference>
<dbReference type="SUPFAM" id="SSF52218">
    <property type="entry name" value="Flavoproteins"/>
    <property type="match status" value="1"/>
</dbReference>
<organism evidence="1 2">
    <name type="scientific">Nocardia implantans</name>
    <dbReference type="NCBI Taxonomy" id="3108168"/>
    <lineage>
        <taxon>Bacteria</taxon>
        <taxon>Bacillati</taxon>
        <taxon>Actinomycetota</taxon>
        <taxon>Actinomycetes</taxon>
        <taxon>Mycobacteriales</taxon>
        <taxon>Nocardiaceae</taxon>
        <taxon>Nocardia</taxon>
    </lineage>
</organism>
<evidence type="ECO:0000313" key="1">
    <source>
        <dbReference type="EMBL" id="MEB3512603.1"/>
    </source>
</evidence>
<gene>
    <name evidence="1" type="ORF">U3653_21445</name>
</gene>
<comment type="caution">
    <text evidence="1">The sequence shown here is derived from an EMBL/GenBank/DDBJ whole genome shotgun (WGS) entry which is preliminary data.</text>
</comment>
<keyword evidence="2" id="KW-1185">Reference proteome</keyword>